<feature type="transmembrane region" description="Helical" evidence="1">
    <location>
        <begin position="60"/>
        <end position="81"/>
    </location>
</feature>
<comment type="caution">
    <text evidence="2">The sequence shown here is derived from an EMBL/GenBank/DDBJ whole genome shotgun (WGS) entry which is preliminary data.</text>
</comment>
<dbReference type="EMBL" id="JANPWB010000003">
    <property type="protein sequence ID" value="KAJ1198106.1"/>
    <property type="molecule type" value="Genomic_DNA"/>
</dbReference>
<evidence type="ECO:0000256" key="1">
    <source>
        <dbReference type="SAM" id="Phobius"/>
    </source>
</evidence>
<name>A0AAV7VB42_PLEWA</name>
<keyword evidence="3" id="KW-1185">Reference proteome</keyword>
<organism evidence="2 3">
    <name type="scientific">Pleurodeles waltl</name>
    <name type="common">Iberian ribbed newt</name>
    <dbReference type="NCBI Taxonomy" id="8319"/>
    <lineage>
        <taxon>Eukaryota</taxon>
        <taxon>Metazoa</taxon>
        <taxon>Chordata</taxon>
        <taxon>Craniata</taxon>
        <taxon>Vertebrata</taxon>
        <taxon>Euteleostomi</taxon>
        <taxon>Amphibia</taxon>
        <taxon>Batrachia</taxon>
        <taxon>Caudata</taxon>
        <taxon>Salamandroidea</taxon>
        <taxon>Salamandridae</taxon>
        <taxon>Pleurodelinae</taxon>
        <taxon>Pleurodeles</taxon>
    </lineage>
</organism>
<keyword evidence="1" id="KW-0472">Membrane</keyword>
<feature type="transmembrane region" description="Helical" evidence="1">
    <location>
        <begin position="24"/>
        <end position="48"/>
    </location>
</feature>
<evidence type="ECO:0000313" key="2">
    <source>
        <dbReference type="EMBL" id="KAJ1198106.1"/>
    </source>
</evidence>
<reference evidence="2" key="1">
    <citation type="journal article" date="2022" name="bioRxiv">
        <title>Sequencing and chromosome-scale assembly of the giantPleurodeles waltlgenome.</title>
        <authorList>
            <person name="Brown T."/>
            <person name="Elewa A."/>
            <person name="Iarovenko S."/>
            <person name="Subramanian E."/>
            <person name="Araus A.J."/>
            <person name="Petzold A."/>
            <person name="Susuki M."/>
            <person name="Suzuki K.-i.T."/>
            <person name="Hayashi T."/>
            <person name="Toyoda A."/>
            <person name="Oliveira C."/>
            <person name="Osipova E."/>
            <person name="Leigh N.D."/>
            <person name="Simon A."/>
            <person name="Yun M.H."/>
        </authorList>
    </citation>
    <scope>NUCLEOTIDE SEQUENCE</scope>
    <source>
        <strain evidence="2">20211129_DDA</strain>
        <tissue evidence="2">Liver</tissue>
    </source>
</reference>
<evidence type="ECO:0008006" key="4">
    <source>
        <dbReference type="Google" id="ProtNLM"/>
    </source>
</evidence>
<keyword evidence="1" id="KW-1133">Transmembrane helix</keyword>
<accession>A0AAV7VB42</accession>
<evidence type="ECO:0000313" key="3">
    <source>
        <dbReference type="Proteomes" id="UP001066276"/>
    </source>
</evidence>
<dbReference type="Proteomes" id="UP001066276">
    <property type="component" value="Chromosome 2_1"/>
</dbReference>
<protein>
    <recommendedName>
        <fullName evidence="4">Secreted protein</fullName>
    </recommendedName>
</protein>
<dbReference type="AlphaFoldDB" id="A0AAV7VB42"/>
<sequence length="96" mass="9246">MSLWSSVIVSMSNAADVVVCVAEVVGPAGVVVGGAGVEGAAGVVVGGAEVVGAADRADMMVAAVVLAAVVVVAPTFVANAGPPWLKSRHSPVAHSL</sequence>
<gene>
    <name evidence="2" type="ORF">NDU88_001950</name>
</gene>
<keyword evidence="1" id="KW-0812">Transmembrane</keyword>
<proteinExistence type="predicted"/>